<organism evidence="6 7">
    <name type="scientific">Salinomyces thailandicus</name>
    <dbReference type="NCBI Taxonomy" id="706561"/>
    <lineage>
        <taxon>Eukaryota</taxon>
        <taxon>Fungi</taxon>
        <taxon>Dikarya</taxon>
        <taxon>Ascomycota</taxon>
        <taxon>Pezizomycotina</taxon>
        <taxon>Dothideomycetes</taxon>
        <taxon>Dothideomycetidae</taxon>
        <taxon>Mycosphaerellales</taxon>
        <taxon>Teratosphaeriaceae</taxon>
        <taxon>Salinomyces</taxon>
    </lineage>
</organism>
<name>A0A4U0UAJ8_9PEZI</name>
<dbReference type="SUPFAM" id="SSF51905">
    <property type="entry name" value="FAD/NAD(P)-binding domain"/>
    <property type="match status" value="1"/>
</dbReference>
<dbReference type="Gene3D" id="3.40.30.120">
    <property type="match status" value="1"/>
</dbReference>
<evidence type="ECO:0000313" key="6">
    <source>
        <dbReference type="EMBL" id="TKA31722.1"/>
    </source>
</evidence>
<keyword evidence="2" id="KW-0274">FAD</keyword>
<dbReference type="InterPro" id="IPR002938">
    <property type="entry name" value="FAD-bd"/>
</dbReference>
<dbReference type="AlphaFoldDB" id="A0A4U0UAJ8"/>
<evidence type="ECO:0000256" key="2">
    <source>
        <dbReference type="ARBA" id="ARBA00022827"/>
    </source>
</evidence>
<dbReference type="InterPro" id="IPR036188">
    <property type="entry name" value="FAD/NAD-bd_sf"/>
</dbReference>
<dbReference type="GO" id="GO:0071949">
    <property type="term" value="F:FAD binding"/>
    <property type="evidence" value="ECO:0007669"/>
    <property type="project" value="InterPro"/>
</dbReference>
<dbReference type="InterPro" id="IPR050641">
    <property type="entry name" value="RIFMO-like"/>
</dbReference>
<proteinExistence type="predicted"/>
<dbReference type="PANTHER" id="PTHR43004">
    <property type="entry name" value="TRK SYSTEM POTASSIUM UPTAKE PROTEIN"/>
    <property type="match status" value="1"/>
</dbReference>
<sequence>MSGPPTNDSTRLRNGLPPPGPSGKPLETTFLIIGAGPAGAALACFLARYGHTGIILSAAPGTAKEPRAHITNPAALECLRDIGLEDGVKKAGTTGDHMQHTRWCHDMAGEEYARIYSWGNQPEKKGEYEAASPCRHIDVPQTLLEPILVKHATVKGWKVRFDSTFVRFERDAPDGPITSHVTDNLTGLSYTIRSKYLFGCDGARSAIMRQLEIPLEKKPGQGLALNVLIEADLSKHMEHRTGNLHWIMQPDAVHPPWGWAVILRMIKAWDQWMAIVFPEPGFSNFSVRPSDEEYIMRVREWIGDDSVPVKILDAAKWYINEIVAERYSDGNIFCLGDAVHRHPPLNGLGSNTCVQDAYNLAWKLAYVEQGLAPGKILDTYSMERQPIGAGVIQRANQGLRDHVHVWEALGVLPEDVEERKRQHAELSAPTEAGRLRRMKLQEAVKYTEHEFGGIGIEMNQRYESGAVYFKDETAAQRPPPDDPVLQYQLSTYPGSRLPHAWLNKRKPEKAPISTIDLAGHGAFCLLTGIGGEQWRQAAYEACRYIGVPVNVYSIGWQQDWEDVYGDWARRREIEEDGCVLMRPDRTICWRSMTMTDDCKKSLLKVMKTVLGRDG</sequence>
<dbReference type="PANTHER" id="PTHR43004:SF8">
    <property type="entry name" value="FAD-BINDING DOMAIN-CONTAINING PROTEIN-RELATED"/>
    <property type="match status" value="1"/>
</dbReference>
<dbReference type="Gene3D" id="3.50.50.60">
    <property type="entry name" value="FAD/NAD(P)-binding domain"/>
    <property type="match status" value="1"/>
</dbReference>
<evidence type="ECO:0000259" key="5">
    <source>
        <dbReference type="Pfam" id="PF01494"/>
    </source>
</evidence>
<comment type="caution">
    <text evidence="6">The sequence shown here is derived from an EMBL/GenBank/DDBJ whole genome shotgun (WGS) entry which is preliminary data.</text>
</comment>
<dbReference type="GO" id="GO:0016709">
    <property type="term" value="F:oxidoreductase activity, acting on paired donors, with incorporation or reduction of molecular oxygen, NAD(P)H as one donor, and incorporation of one atom of oxygen"/>
    <property type="evidence" value="ECO:0007669"/>
    <property type="project" value="UniProtKB-ARBA"/>
</dbReference>
<reference evidence="6 7" key="1">
    <citation type="submission" date="2017-03" db="EMBL/GenBank/DDBJ databases">
        <title>Genomes of endolithic fungi from Antarctica.</title>
        <authorList>
            <person name="Coleine C."/>
            <person name="Masonjones S."/>
            <person name="Stajich J.E."/>
        </authorList>
    </citation>
    <scope>NUCLEOTIDE SEQUENCE [LARGE SCALE GENOMIC DNA]</scope>
    <source>
        <strain evidence="6 7">CCFEE 6315</strain>
    </source>
</reference>
<feature type="region of interest" description="Disordered" evidence="4">
    <location>
        <begin position="1"/>
        <end position="23"/>
    </location>
</feature>
<feature type="domain" description="FAD-binding" evidence="5">
    <location>
        <begin position="27"/>
        <end position="395"/>
    </location>
</feature>
<evidence type="ECO:0000256" key="4">
    <source>
        <dbReference type="SAM" id="MobiDB-lite"/>
    </source>
</evidence>
<dbReference type="Proteomes" id="UP000308549">
    <property type="component" value="Unassembled WGS sequence"/>
</dbReference>
<accession>A0A4U0UAJ8</accession>
<evidence type="ECO:0000256" key="3">
    <source>
        <dbReference type="ARBA" id="ARBA00023002"/>
    </source>
</evidence>
<dbReference type="EMBL" id="NAJL01000007">
    <property type="protein sequence ID" value="TKA31722.1"/>
    <property type="molecule type" value="Genomic_DNA"/>
</dbReference>
<dbReference type="OrthoDB" id="2690153at2759"/>
<keyword evidence="3" id="KW-0560">Oxidoreductase</keyword>
<dbReference type="PRINTS" id="PR00420">
    <property type="entry name" value="RNGMNOXGNASE"/>
</dbReference>
<dbReference type="Pfam" id="PF01494">
    <property type="entry name" value="FAD_binding_3"/>
    <property type="match status" value="1"/>
</dbReference>
<dbReference type="Gene3D" id="3.30.9.10">
    <property type="entry name" value="D-Amino Acid Oxidase, subunit A, domain 2"/>
    <property type="match status" value="1"/>
</dbReference>
<keyword evidence="1" id="KW-0285">Flavoprotein</keyword>
<evidence type="ECO:0000313" key="7">
    <source>
        <dbReference type="Proteomes" id="UP000308549"/>
    </source>
</evidence>
<dbReference type="Pfam" id="PF21274">
    <property type="entry name" value="Rng_hyd_C"/>
    <property type="match status" value="1"/>
</dbReference>
<protein>
    <recommendedName>
        <fullName evidence="5">FAD-binding domain-containing protein</fullName>
    </recommendedName>
</protein>
<keyword evidence="7" id="KW-1185">Reference proteome</keyword>
<gene>
    <name evidence="6" type="ORF">B0A50_01800</name>
</gene>
<evidence type="ECO:0000256" key="1">
    <source>
        <dbReference type="ARBA" id="ARBA00022630"/>
    </source>
</evidence>